<keyword evidence="1" id="KW-1133">Transmembrane helix</keyword>
<comment type="caution">
    <text evidence="2">The sequence shown here is derived from an EMBL/GenBank/DDBJ whole genome shotgun (WGS) entry which is preliminary data.</text>
</comment>
<evidence type="ECO:0000313" key="2">
    <source>
        <dbReference type="EMBL" id="CAG9333388.1"/>
    </source>
</evidence>
<name>A0AAU9K7I4_9CILI</name>
<protein>
    <submittedName>
        <fullName evidence="2">Uncharacterized protein</fullName>
    </submittedName>
</protein>
<evidence type="ECO:0000256" key="1">
    <source>
        <dbReference type="SAM" id="Phobius"/>
    </source>
</evidence>
<evidence type="ECO:0000313" key="3">
    <source>
        <dbReference type="Proteomes" id="UP001162131"/>
    </source>
</evidence>
<keyword evidence="1" id="KW-0812">Transmembrane</keyword>
<keyword evidence="1" id="KW-0472">Membrane</keyword>
<organism evidence="2 3">
    <name type="scientific">Blepharisma stoltei</name>
    <dbReference type="NCBI Taxonomy" id="1481888"/>
    <lineage>
        <taxon>Eukaryota</taxon>
        <taxon>Sar</taxon>
        <taxon>Alveolata</taxon>
        <taxon>Ciliophora</taxon>
        <taxon>Postciliodesmatophora</taxon>
        <taxon>Heterotrichea</taxon>
        <taxon>Heterotrichida</taxon>
        <taxon>Blepharismidae</taxon>
        <taxon>Blepharisma</taxon>
    </lineage>
</organism>
<proteinExistence type="predicted"/>
<keyword evidence="3" id="KW-1185">Reference proteome</keyword>
<sequence length="299" mass="34487">MCNPVCFKCSKRSCFLFNAIVFSFYVVGISVWAGIFFGVYYPLVKRDYKEAPCIVSDFLSFTIADITTRNYHSYSLYIYINNSSYRAYGCISDSAEMIISSPYMGIYYPYMYTPCDDSYYVSPSDSCLDDQLFLPLWTCKNASYAYLPAGSSFTCKWWLADKDGETDPAKSENITYPGYGNSWIEVLFKDDVYIPTDDYNALWVIPFGFLTIIPLIIVVWFNCGIYCCGYSAEFKQLFAYWYTKYIKCKRAKKPYGYYESNKAEMDKKLSTIAFLMALTKGKYASKFPKSLIKNTAGYF</sequence>
<feature type="transmembrane region" description="Helical" evidence="1">
    <location>
        <begin position="201"/>
        <end position="221"/>
    </location>
</feature>
<accession>A0AAU9K7I4</accession>
<dbReference type="EMBL" id="CAJZBQ010000056">
    <property type="protein sequence ID" value="CAG9333388.1"/>
    <property type="molecule type" value="Genomic_DNA"/>
</dbReference>
<reference evidence="2" key="1">
    <citation type="submission" date="2021-09" db="EMBL/GenBank/DDBJ databases">
        <authorList>
            <consortium name="AG Swart"/>
            <person name="Singh M."/>
            <person name="Singh A."/>
            <person name="Seah K."/>
            <person name="Emmerich C."/>
        </authorList>
    </citation>
    <scope>NUCLEOTIDE SEQUENCE</scope>
    <source>
        <strain evidence="2">ATCC30299</strain>
    </source>
</reference>
<dbReference type="Proteomes" id="UP001162131">
    <property type="component" value="Unassembled WGS sequence"/>
</dbReference>
<feature type="transmembrane region" description="Helical" evidence="1">
    <location>
        <begin position="20"/>
        <end position="41"/>
    </location>
</feature>
<gene>
    <name evidence="2" type="ORF">BSTOLATCC_MIC58201</name>
</gene>
<dbReference type="AlphaFoldDB" id="A0AAU9K7I4"/>